<comment type="caution">
    <text evidence="2">The sequence shown here is derived from an EMBL/GenBank/DDBJ whole genome shotgun (WGS) entry which is preliminary data.</text>
</comment>
<dbReference type="EMBL" id="AGNL01000569">
    <property type="protein sequence ID" value="EJK77668.1"/>
    <property type="molecule type" value="Genomic_DNA"/>
</dbReference>
<keyword evidence="3" id="KW-1185">Reference proteome</keyword>
<evidence type="ECO:0000256" key="1">
    <source>
        <dbReference type="SAM" id="MobiDB-lite"/>
    </source>
</evidence>
<sequence length="232" mass="24805">LRPEPSGDEIRTTSLGPDGGTGGPACELIASLPTASLGGDEEADGEDISASDTDVGIEDALDEQSANSHCIGRACSTVCLLLSYDFEAGKTNLHRSFGGAKLMALVDGARSRLSGGAGDGVLANDEDWNSSGAVFLVGRLVEAFALGGEAFEVDEPFDVEFVKVSDVGESLRDSIRRHVLANVRHSAGPAERDRGLLASAIREAYKELKKYEYHGLRIFQECIRLWYQLVTR</sequence>
<feature type="non-terminal residue" evidence="2">
    <location>
        <position position="1"/>
    </location>
</feature>
<feature type="compositionally biased region" description="Basic and acidic residues" evidence="1">
    <location>
        <begin position="1"/>
        <end position="11"/>
    </location>
</feature>
<reference evidence="2 3" key="1">
    <citation type="journal article" date="2012" name="Genome Biol.">
        <title>Genome and low-iron response of an oceanic diatom adapted to chronic iron limitation.</title>
        <authorList>
            <person name="Lommer M."/>
            <person name="Specht M."/>
            <person name="Roy A.S."/>
            <person name="Kraemer L."/>
            <person name="Andreson R."/>
            <person name="Gutowska M.A."/>
            <person name="Wolf J."/>
            <person name="Bergner S.V."/>
            <person name="Schilhabel M.B."/>
            <person name="Klostermeier U.C."/>
            <person name="Beiko R.G."/>
            <person name="Rosenstiel P."/>
            <person name="Hippler M."/>
            <person name="Laroche J."/>
        </authorList>
    </citation>
    <scope>NUCLEOTIDE SEQUENCE [LARGE SCALE GENOMIC DNA]</scope>
    <source>
        <strain evidence="2 3">CCMP1005</strain>
    </source>
</reference>
<dbReference type="OrthoDB" id="56018at2759"/>
<protein>
    <submittedName>
        <fullName evidence="2">Uncharacterized protein</fullName>
    </submittedName>
</protein>
<dbReference type="Proteomes" id="UP000266841">
    <property type="component" value="Unassembled WGS sequence"/>
</dbReference>
<organism evidence="2 3">
    <name type="scientific">Thalassiosira oceanica</name>
    <name type="common">Marine diatom</name>
    <dbReference type="NCBI Taxonomy" id="159749"/>
    <lineage>
        <taxon>Eukaryota</taxon>
        <taxon>Sar</taxon>
        <taxon>Stramenopiles</taxon>
        <taxon>Ochrophyta</taxon>
        <taxon>Bacillariophyta</taxon>
        <taxon>Coscinodiscophyceae</taxon>
        <taxon>Thalassiosirophycidae</taxon>
        <taxon>Thalassiosirales</taxon>
        <taxon>Thalassiosiraceae</taxon>
        <taxon>Thalassiosira</taxon>
    </lineage>
</organism>
<evidence type="ECO:0000313" key="3">
    <source>
        <dbReference type="Proteomes" id="UP000266841"/>
    </source>
</evidence>
<gene>
    <name evidence="2" type="ORF">THAOC_00484</name>
</gene>
<feature type="region of interest" description="Disordered" evidence="1">
    <location>
        <begin position="1"/>
        <end position="27"/>
    </location>
</feature>
<proteinExistence type="predicted"/>
<dbReference type="AlphaFoldDB" id="K0TG41"/>
<dbReference type="eggNOG" id="ENOG502RBXS">
    <property type="taxonomic scope" value="Eukaryota"/>
</dbReference>
<name>K0TG41_THAOC</name>
<evidence type="ECO:0000313" key="2">
    <source>
        <dbReference type="EMBL" id="EJK77668.1"/>
    </source>
</evidence>
<accession>K0TG41</accession>